<dbReference type="InterPro" id="IPR008927">
    <property type="entry name" value="6-PGluconate_DH-like_C_sf"/>
</dbReference>
<evidence type="ECO:0000313" key="3">
    <source>
        <dbReference type="Proteomes" id="UP000661193"/>
    </source>
</evidence>
<feature type="domain" description="Mannitol dehydrogenase C-terminal" evidence="1">
    <location>
        <begin position="1"/>
        <end position="108"/>
    </location>
</feature>
<protein>
    <recommendedName>
        <fullName evidence="1">Mannitol dehydrogenase C-terminal domain-containing protein</fullName>
    </recommendedName>
</protein>
<dbReference type="PANTHER" id="PTHR43362">
    <property type="entry name" value="MANNITOL DEHYDROGENASE DSF1-RELATED"/>
    <property type="match status" value="1"/>
</dbReference>
<dbReference type="Gene3D" id="1.10.1040.10">
    <property type="entry name" value="N-(1-d-carboxylethyl)-l-norvaline Dehydrogenase, domain 2"/>
    <property type="match status" value="1"/>
</dbReference>
<reference evidence="2 3" key="1">
    <citation type="submission" date="2021-01" db="EMBL/GenBank/DDBJ databases">
        <title>Genome sequencing of Micromonospora fiedleri MG-37.</title>
        <authorList>
            <person name="Moreland P.E.J."/>
            <person name="Stach J.E.M."/>
        </authorList>
    </citation>
    <scope>NUCLEOTIDE SEQUENCE [LARGE SCALE GENOMIC DNA]</scope>
    <source>
        <strain evidence="2 3">MG-37</strain>
    </source>
</reference>
<feature type="non-terminal residue" evidence="2">
    <location>
        <position position="1"/>
    </location>
</feature>
<dbReference type="InterPro" id="IPR013328">
    <property type="entry name" value="6PGD_dom2"/>
</dbReference>
<dbReference type="EMBL" id="JAETXL010000116">
    <property type="protein sequence ID" value="MBL6280547.1"/>
    <property type="molecule type" value="Genomic_DNA"/>
</dbReference>
<keyword evidence="3" id="KW-1185">Reference proteome</keyword>
<name>A0ABS1UVZ5_9ACTN</name>
<dbReference type="PANTHER" id="PTHR43362:SF1">
    <property type="entry name" value="MANNITOL DEHYDROGENASE 2-RELATED"/>
    <property type="match status" value="1"/>
</dbReference>
<proteinExistence type="predicted"/>
<dbReference type="Proteomes" id="UP000661193">
    <property type="component" value="Unassembled WGS sequence"/>
</dbReference>
<accession>A0ABS1UVZ5</accession>
<dbReference type="Pfam" id="PF08125">
    <property type="entry name" value="Mannitol_dh_C"/>
    <property type="match status" value="1"/>
</dbReference>
<gene>
    <name evidence="2" type="ORF">JMF97_30910</name>
</gene>
<comment type="caution">
    <text evidence="2">The sequence shown here is derived from an EMBL/GenBank/DDBJ whole genome shotgun (WGS) entry which is preliminary data.</text>
</comment>
<evidence type="ECO:0000313" key="2">
    <source>
        <dbReference type="EMBL" id="MBL6280547.1"/>
    </source>
</evidence>
<evidence type="ECO:0000259" key="1">
    <source>
        <dbReference type="Pfam" id="PF08125"/>
    </source>
</evidence>
<dbReference type="SUPFAM" id="SSF48179">
    <property type="entry name" value="6-phosphogluconate dehydrogenase C-terminal domain-like"/>
    <property type="match status" value="1"/>
</dbReference>
<dbReference type="InterPro" id="IPR013118">
    <property type="entry name" value="Mannitol_DH_C"/>
</dbReference>
<dbReference type="InterPro" id="IPR050988">
    <property type="entry name" value="Mannitol_DH/Oxidoreductase"/>
</dbReference>
<organism evidence="2 3">
    <name type="scientific">Micromonospora fiedleri</name>
    <dbReference type="NCBI Taxonomy" id="1157498"/>
    <lineage>
        <taxon>Bacteria</taxon>
        <taxon>Bacillati</taxon>
        <taxon>Actinomycetota</taxon>
        <taxon>Actinomycetes</taxon>
        <taxon>Micromonosporales</taxon>
        <taxon>Micromonosporaceae</taxon>
        <taxon>Micromonospora</taxon>
    </lineage>
</organism>
<sequence length="138" mass="14661">IRHRTLQVAMDGSQKLPQRILHTIADLRAGGRSAHWAALVLAAWIRFAQGTADDGRTLPLDDPLAARIRAALADAPQTPAGAVDAVLALDEVVPPEVAADAQVRAAVTAWLPDLTRHGVRPTLTPPCGTSRAPCYRLV</sequence>